<protein>
    <submittedName>
        <fullName evidence="2">Beta-glucuronidase</fullName>
    </submittedName>
</protein>
<evidence type="ECO:0000313" key="2">
    <source>
        <dbReference type="EMBL" id="KAJ5461381.1"/>
    </source>
</evidence>
<keyword evidence="3" id="KW-1185">Reference proteome</keyword>
<organism evidence="2 3">
    <name type="scientific">Penicillium daleae</name>
    <dbReference type="NCBI Taxonomy" id="63821"/>
    <lineage>
        <taxon>Eukaryota</taxon>
        <taxon>Fungi</taxon>
        <taxon>Dikarya</taxon>
        <taxon>Ascomycota</taxon>
        <taxon>Pezizomycotina</taxon>
        <taxon>Eurotiomycetes</taxon>
        <taxon>Eurotiomycetidae</taxon>
        <taxon>Eurotiales</taxon>
        <taxon>Aspergillaceae</taxon>
        <taxon>Penicillium</taxon>
    </lineage>
</organism>
<dbReference type="SUPFAM" id="SSF51445">
    <property type="entry name" value="(Trans)glycosidases"/>
    <property type="match status" value="1"/>
</dbReference>
<proteinExistence type="predicted"/>
<sequence>MVTEDAYKYVAPSFAGTANRLDAVKTWQASLDTDKDIGLNSMHNYMGGATSPGVTLAHTLMNHTAVVYSVTQHVNILNKLEDQGLTTGVPYILGEMNSLYHQGAPGLSDSSGAALWGVDFNLYCASQNIRRTHMHQGTNYRYASWEPIETNSTSIGTKAPYYGNAMVAAMLSGKGGESVQVVNLPLAGETEAAYAAYVNGQLSRIAMQEYNSTEPSRGSATYQFSRLLADGSDAISGITWDGWSYNYELKGGKPVRLSNITIGETVSADSNGFVQLEVPFSSAAILNLI</sequence>
<dbReference type="Proteomes" id="UP001213681">
    <property type="component" value="Unassembled WGS sequence"/>
</dbReference>
<dbReference type="Pfam" id="PF16862">
    <property type="entry name" value="Glyco_hydro_79C"/>
    <property type="match status" value="1"/>
</dbReference>
<dbReference type="GeneID" id="81596559"/>
<dbReference type="AlphaFoldDB" id="A0AAD6CEJ2"/>
<dbReference type="RefSeq" id="XP_056770423.1">
    <property type="nucleotide sequence ID" value="XM_056906316.1"/>
</dbReference>
<dbReference type="InterPro" id="IPR017853">
    <property type="entry name" value="GH"/>
</dbReference>
<feature type="domain" description="Beta-glucuronidase C-terminal" evidence="1">
    <location>
        <begin position="193"/>
        <end position="285"/>
    </location>
</feature>
<evidence type="ECO:0000313" key="3">
    <source>
        <dbReference type="Proteomes" id="UP001213681"/>
    </source>
</evidence>
<dbReference type="Gene3D" id="3.20.20.80">
    <property type="entry name" value="Glycosidases"/>
    <property type="match status" value="1"/>
</dbReference>
<dbReference type="EMBL" id="JAPVEA010000002">
    <property type="protein sequence ID" value="KAJ5461381.1"/>
    <property type="molecule type" value="Genomic_DNA"/>
</dbReference>
<comment type="caution">
    <text evidence="2">The sequence shown here is derived from an EMBL/GenBank/DDBJ whole genome shotgun (WGS) entry which is preliminary data.</text>
</comment>
<evidence type="ECO:0000259" key="1">
    <source>
        <dbReference type="Pfam" id="PF16862"/>
    </source>
</evidence>
<name>A0AAD6CEJ2_9EURO</name>
<gene>
    <name evidence="2" type="ORF">N7458_002933</name>
</gene>
<reference evidence="2" key="2">
    <citation type="journal article" date="2023" name="IMA Fungus">
        <title>Comparative genomic study of the Penicillium genus elucidates a diverse pangenome and 15 lateral gene transfer events.</title>
        <authorList>
            <person name="Petersen C."/>
            <person name="Sorensen T."/>
            <person name="Nielsen M.R."/>
            <person name="Sondergaard T.E."/>
            <person name="Sorensen J.L."/>
            <person name="Fitzpatrick D.A."/>
            <person name="Frisvad J.C."/>
            <person name="Nielsen K.L."/>
        </authorList>
    </citation>
    <scope>NUCLEOTIDE SEQUENCE</scope>
    <source>
        <strain evidence="2">IBT 16125</strain>
    </source>
</reference>
<dbReference type="PANTHER" id="PTHR36183:SF2">
    <property type="entry name" value="BETA-GLUCURONIDASE C-TERMINAL DOMAIN-CONTAINING PROTEIN"/>
    <property type="match status" value="1"/>
</dbReference>
<accession>A0AAD6CEJ2</accession>
<dbReference type="InterPro" id="IPR052974">
    <property type="entry name" value="GH79_Enzymes"/>
</dbReference>
<dbReference type="PANTHER" id="PTHR36183">
    <property type="entry name" value="BETA-GLUCURONIDASE"/>
    <property type="match status" value="1"/>
</dbReference>
<dbReference type="InterPro" id="IPR031728">
    <property type="entry name" value="GlcAase_C"/>
</dbReference>
<reference evidence="2" key="1">
    <citation type="submission" date="2022-12" db="EMBL/GenBank/DDBJ databases">
        <authorList>
            <person name="Petersen C."/>
        </authorList>
    </citation>
    <scope>NUCLEOTIDE SEQUENCE</scope>
    <source>
        <strain evidence="2">IBT 16125</strain>
    </source>
</reference>